<dbReference type="GeneID" id="43508853"/>
<gene>
    <name evidence="1" type="ORF">RAM05_03930</name>
</gene>
<sequence length="49" mass="5661">MMEVTELPKEQIKYPVARKNIKNGFIVIFFSENSGVFIDSTKIRIELGE</sequence>
<dbReference type="AlphaFoldDB" id="A0ABD7Z484"/>
<protein>
    <submittedName>
        <fullName evidence="1">Uncharacterized protein</fullName>
    </submittedName>
</protein>
<reference evidence="1 2" key="1">
    <citation type="submission" date="2023-08" db="EMBL/GenBank/DDBJ databases">
        <title>Complete genome sequences of 12 bacterial strains from the honey bee gut, resolved with long-read nanopore sequencing.</title>
        <authorList>
            <person name="Kwong W.K."/>
            <person name="Acheampong S."/>
            <person name="Polat M.F."/>
        </authorList>
    </citation>
    <scope>NUCLEOTIDE SEQUENCE [LARGE SCALE GENOMIC DNA]</scope>
    <source>
        <strain evidence="2">wkB9</strain>
    </source>
</reference>
<dbReference type="EMBL" id="CP132375">
    <property type="protein sequence ID" value="WLS99152.1"/>
    <property type="molecule type" value="Genomic_DNA"/>
</dbReference>
<accession>A0ABD7Z484</accession>
<dbReference type="RefSeq" id="WP_157784988.1">
    <property type="nucleotide sequence ID" value="NZ_CP132375.1"/>
</dbReference>
<proteinExistence type="predicted"/>
<evidence type="ECO:0000313" key="2">
    <source>
        <dbReference type="Proteomes" id="UP001229773"/>
    </source>
</evidence>
<evidence type="ECO:0000313" key="1">
    <source>
        <dbReference type="EMBL" id="WLS99152.1"/>
    </source>
</evidence>
<organism evidence="1 2">
    <name type="scientific">Snodgrassella alvi</name>
    <dbReference type="NCBI Taxonomy" id="1196083"/>
    <lineage>
        <taxon>Bacteria</taxon>
        <taxon>Pseudomonadati</taxon>
        <taxon>Pseudomonadota</taxon>
        <taxon>Betaproteobacteria</taxon>
        <taxon>Neisseriales</taxon>
        <taxon>Neisseriaceae</taxon>
        <taxon>Snodgrassella</taxon>
    </lineage>
</organism>
<name>A0ABD7Z484_9NEIS</name>
<dbReference type="Proteomes" id="UP001229773">
    <property type="component" value="Chromosome"/>
</dbReference>